<reference evidence="3 4" key="1">
    <citation type="submission" date="2023-07" db="EMBL/GenBank/DDBJ databases">
        <title>Sorghum-associated microbial communities from plants grown in Nebraska, USA.</title>
        <authorList>
            <person name="Schachtman D."/>
        </authorList>
    </citation>
    <scope>NUCLEOTIDE SEQUENCE [LARGE SCALE GENOMIC DNA]</scope>
    <source>
        <strain evidence="3 4">CC523</strain>
    </source>
</reference>
<evidence type="ECO:0000313" key="3">
    <source>
        <dbReference type="EMBL" id="MDQ0103565.1"/>
    </source>
</evidence>
<accession>A0ABT9TPH6</accession>
<feature type="compositionally biased region" description="Low complexity" evidence="1">
    <location>
        <begin position="30"/>
        <end position="58"/>
    </location>
</feature>
<organism evidence="3 4">
    <name type="scientific">Paenarthrobacter nicotinovorans</name>
    <name type="common">Arthrobacter nicotinovorans</name>
    <dbReference type="NCBI Taxonomy" id="29320"/>
    <lineage>
        <taxon>Bacteria</taxon>
        <taxon>Bacillati</taxon>
        <taxon>Actinomycetota</taxon>
        <taxon>Actinomycetes</taxon>
        <taxon>Micrococcales</taxon>
        <taxon>Micrococcaceae</taxon>
        <taxon>Paenarthrobacter</taxon>
    </lineage>
</organism>
<evidence type="ECO:0000256" key="1">
    <source>
        <dbReference type="SAM" id="MobiDB-lite"/>
    </source>
</evidence>
<gene>
    <name evidence="3" type="ORF">J2T10_003230</name>
</gene>
<evidence type="ECO:0000259" key="2">
    <source>
        <dbReference type="Pfam" id="PF19843"/>
    </source>
</evidence>
<feature type="region of interest" description="Disordered" evidence="1">
    <location>
        <begin position="23"/>
        <end position="68"/>
    </location>
</feature>
<dbReference type="PROSITE" id="PS51257">
    <property type="entry name" value="PROKAR_LIPOPROTEIN"/>
    <property type="match status" value="1"/>
</dbReference>
<name>A0ABT9TPH6_PAENI</name>
<dbReference type="Pfam" id="PF19843">
    <property type="entry name" value="DUF6318"/>
    <property type="match status" value="1"/>
</dbReference>
<comment type="caution">
    <text evidence="3">The sequence shown here is derived from an EMBL/GenBank/DDBJ whole genome shotgun (WGS) entry which is preliminary data.</text>
</comment>
<keyword evidence="4" id="KW-1185">Reference proteome</keyword>
<proteinExistence type="predicted"/>
<feature type="domain" description="DUF6318" evidence="2">
    <location>
        <begin position="57"/>
        <end position="206"/>
    </location>
</feature>
<dbReference type="RefSeq" id="WP_231949251.1">
    <property type="nucleotide sequence ID" value="NZ_BDDW01000032.1"/>
</dbReference>
<protein>
    <recommendedName>
        <fullName evidence="2">DUF6318 domain-containing protein</fullName>
    </recommendedName>
</protein>
<dbReference type="Proteomes" id="UP001244563">
    <property type="component" value="Unassembled WGS sequence"/>
</dbReference>
<dbReference type="EMBL" id="JAUSSW010000009">
    <property type="protein sequence ID" value="MDQ0103565.1"/>
    <property type="molecule type" value="Genomic_DNA"/>
</dbReference>
<evidence type="ECO:0000313" key="4">
    <source>
        <dbReference type="Proteomes" id="UP001244563"/>
    </source>
</evidence>
<sequence length="211" mass="21738">MSRLSSATLSSILAAVLLSGCQGGSPGTGSSETHTTTASPTSSASSPAASATPSSSGAYKPADASGKAQNVPVPVMPELAKENSKAGLEAFIRYWYAIGNYADETGDISGTIALSTPECKACAQFQKAALDSSKDGRWIVGGKISTPRIEVAWNSAGTTHQAKVQVIQQAITYYNADGTEGRPADAATNDAFVIVARFDSTWKVVDTGVVR</sequence>
<dbReference type="InterPro" id="IPR046281">
    <property type="entry name" value="DUF6318"/>
</dbReference>